<dbReference type="AlphaFoldDB" id="A0A8K0KQ63"/>
<comment type="caution">
    <text evidence="1">The sequence shown here is derived from an EMBL/GenBank/DDBJ whole genome shotgun (WGS) entry which is preliminary data.</text>
</comment>
<dbReference type="EMBL" id="KZ309435">
    <property type="protein sequence ID" value="KAG8238782.1"/>
    <property type="molecule type" value="Genomic_DNA"/>
</dbReference>
<organism evidence="1 2">
    <name type="scientific">Ladona fulva</name>
    <name type="common">Scarce chaser dragonfly</name>
    <name type="synonym">Libellula fulva</name>
    <dbReference type="NCBI Taxonomy" id="123851"/>
    <lineage>
        <taxon>Eukaryota</taxon>
        <taxon>Metazoa</taxon>
        <taxon>Ecdysozoa</taxon>
        <taxon>Arthropoda</taxon>
        <taxon>Hexapoda</taxon>
        <taxon>Insecta</taxon>
        <taxon>Pterygota</taxon>
        <taxon>Palaeoptera</taxon>
        <taxon>Odonata</taxon>
        <taxon>Epiprocta</taxon>
        <taxon>Anisoptera</taxon>
        <taxon>Libelluloidea</taxon>
        <taxon>Libellulidae</taxon>
        <taxon>Ladona</taxon>
    </lineage>
</organism>
<accession>A0A8K0KQ63</accession>
<reference evidence="1" key="1">
    <citation type="submission" date="2013-04" db="EMBL/GenBank/DDBJ databases">
        <authorList>
            <person name="Qu J."/>
            <person name="Murali S.C."/>
            <person name="Bandaranaike D."/>
            <person name="Bellair M."/>
            <person name="Blankenburg K."/>
            <person name="Chao H."/>
            <person name="Dinh H."/>
            <person name="Doddapaneni H."/>
            <person name="Downs B."/>
            <person name="Dugan-Rocha S."/>
            <person name="Elkadiri S."/>
            <person name="Gnanaolivu R.D."/>
            <person name="Hernandez B."/>
            <person name="Javaid M."/>
            <person name="Jayaseelan J.C."/>
            <person name="Lee S."/>
            <person name="Li M."/>
            <person name="Ming W."/>
            <person name="Munidasa M."/>
            <person name="Muniz J."/>
            <person name="Nguyen L."/>
            <person name="Ongeri F."/>
            <person name="Osuji N."/>
            <person name="Pu L.-L."/>
            <person name="Puazo M."/>
            <person name="Qu C."/>
            <person name="Quiroz J."/>
            <person name="Raj R."/>
            <person name="Weissenberger G."/>
            <person name="Xin Y."/>
            <person name="Zou X."/>
            <person name="Han Y."/>
            <person name="Richards S."/>
            <person name="Worley K."/>
            <person name="Muzny D."/>
            <person name="Gibbs R."/>
        </authorList>
    </citation>
    <scope>NUCLEOTIDE SEQUENCE</scope>
    <source>
        <strain evidence="1">Sampled in the wild</strain>
    </source>
</reference>
<evidence type="ECO:0000313" key="1">
    <source>
        <dbReference type="EMBL" id="KAG8238782.1"/>
    </source>
</evidence>
<reference evidence="1" key="2">
    <citation type="submission" date="2017-10" db="EMBL/GenBank/DDBJ databases">
        <title>Ladona fulva Genome sequencing and assembly.</title>
        <authorList>
            <person name="Murali S."/>
            <person name="Richards S."/>
            <person name="Bandaranaike D."/>
            <person name="Bellair M."/>
            <person name="Blankenburg K."/>
            <person name="Chao H."/>
            <person name="Dinh H."/>
            <person name="Doddapaneni H."/>
            <person name="Dugan-Rocha S."/>
            <person name="Elkadiri S."/>
            <person name="Gnanaolivu R."/>
            <person name="Hernandez B."/>
            <person name="Skinner E."/>
            <person name="Javaid M."/>
            <person name="Lee S."/>
            <person name="Li M."/>
            <person name="Ming W."/>
            <person name="Munidasa M."/>
            <person name="Muniz J."/>
            <person name="Nguyen L."/>
            <person name="Hughes D."/>
            <person name="Osuji N."/>
            <person name="Pu L.-L."/>
            <person name="Puazo M."/>
            <person name="Qu C."/>
            <person name="Quiroz J."/>
            <person name="Raj R."/>
            <person name="Weissenberger G."/>
            <person name="Xin Y."/>
            <person name="Zou X."/>
            <person name="Han Y."/>
            <person name="Worley K."/>
            <person name="Muzny D."/>
            <person name="Gibbs R."/>
        </authorList>
    </citation>
    <scope>NUCLEOTIDE SEQUENCE</scope>
    <source>
        <strain evidence="1">Sampled in the wild</strain>
    </source>
</reference>
<name>A0A8K0KQ63_LADFU</name>
<dbReference type="Proteomes" id="UP000792457">
    <property type="component" value="Unassembled WGS sequence"/>
</dbReference>
<gene>
    <name evidence="1" type="ORF">J437_LFUL018692</name>
</gene>
<evidence type="ECO:0000313" key="2">
    <source>
        <dbReference type="Proteomes" id="UP000792457"/>
    </source>
</evidence>
<protein>
    <submittedName>
        <fullName evidence="1">Uncharacterized protein</fullName>
    </submittedName>
</protein>
<proteinExistence type="predicted"/>
<keyword evidence="2" id="KW-1185">Reference proteome</keyword>
<sequence length="166" mass="19452">MCYYMERNSAHFIACTGILSPSKMSSSYRKIVANPELQIHEDFPQLRRARLKSRKPPIWPAEQLQQNNYDSRDQWTLDWNLRSDKQMQTWFKSYNCDIPGIELTRKEWTALVRANVQIHYNPRDAIAGHQGNGQAHSKRMLSMLLQWNMVGFPDVISISARMDIKP</sequence>